<dbReference type="GO" id="GO:0008270">
    <property type="term" value="F:zinc ion binding"/>
    <property type="evidence" value="ECO:0007669"/>
    <property type="project" value="UniProtKB-KW"/>
</dbReference>
<keyword evidence="5 10" id="KW-0863">Zinc-finger</keyword>
<dbReference type="Proteomes" id="UP001162131">
    <property type="component" value="Unassembled WGS sequence"/>
</dbReference>
<dbReference type="EMBL" id="CAJZBQ010000002">
    <property type="protein sequence ID" value="CAG9310287.1"/>
    <property type="molecule type" value="Genomic_DNA"/>
</dbReference>
<dbReference type="Pfam" id="PF12906">
    <property type="entry name" value="RINGv"/>
    <property type="match status" value="1"/>
</dbReference>
<dbReference type="PANTHER" id="PTHR46065:SF3">
    <property type="entry name" value="FI20425P1"/>
    <property type="match status" value="1"/>
</dbReference>
<protein>
    <recommendedName>
        <fullName evidence="17">RING-CH-type domain-containing protein</fullName>
    </recommendedName>
</protein>
<evidence type="ECO:0000256" key="2">
    <source>
        <dbReference type="ARBA" id="ARBA00022679"/>
    </source>
</evidence>
<evidence type="ECO:0000256" key="10">
    <source>
        <dbReference type="PROSITE-ProRule" id="PRU00175"/>
    </source>
</evidence>
<evidence type="ECO:0000256" key="4">
    <source>
        <dbReference type="ARBA" id="ARBA00022723"/>
    </source>
</evidence>
<reference evidence="15" key="1">
    <citation type="submission" date="2021-09" db="EMBL/GenBank/DDBJ databases">
        <authorList>
            <consortium name="AG Swart"/>
            <person name="Singh M."/>
            <person name="Singh A."/>
            <person name="Seah K."/>
            <person name="Emmerich C."/>
        </authorList>
    </citation>
    <scope>NUCLEOTIDE SEQUENCE</scope>
    <source>
        <strain evidence="15">ATCC30299</strain>
    </source>
</reference>
<dbReference type="InterPro" id="IPR001841">
    <property type="entry name" value="Znf_RING"/>
</dbReference>
<name>A0AAU9I9R5_9CILI</name>
<evidence type="ECO:0000256" key="6">
    <source>
        <dbReference type="ARBA" id="ARBA00022786"/>
    </source>
</evidence>
<keyword evidence="3 12" id="KW-0812">Transmembrane</keyword>
<keyword evidence="2" id="KW-0808">Transferase</keyword>
<proteinExistence type="predicted"/>
<dbReference type="SUPFAM" id="SSF57850">
    <property type="entry name" value="RING/U-box"/>
    <property type="match status" value="1"/>
</dbReference>
<feature type="domain" description="RING-type" evidence="13">
    <location>
        <begin position="50"/>
        <end position="101"/>
    </location>
</feature>
<evidence type="ECO:0000256" key="12">
    <source>
        <dbReference type="SAM" id="Phobius"/>
    </source>
</evidence>
<dbReference type="GO" id="GO:0016740">
    <property type="term" value="F:transferase activity"/>
    <property type="evidence" value="ECO:0007669"/>
    <property type="project" value="UniProtKB-KW"/>
</dbReference>
<feature type="domain" description="RING-CH-type" evidence="14">
    <location>
        <begin position="42"/>
        <end position="107"/>
    </location>
</feature>
<organism evidence="15 16">
    <name type="scientific">Blepharisma stoltei</name>
    <dbReference type="NCBI Taxonomy" id="1481888"/>
    <lineage>
        <taxon>Eukaryota</taxon>
        <taxon>Sar</taxon>
        <taxon>Alveolata</taxon>
        <taxon>Ciliophora</taxon>
        <taxon>Postciliodesmatophora</taxon>
        <taxon>Heterotrichea</taxon>
        <taxon>Heterotrichida</taxon>
        <taxon>Blepharismidae</taxon>
        <taxon>Blepharisma</taxon>
    </lineage>
</organism>
<dbReference type="SMART" id="SM00744">
    <property type="entry name" value="RINGv"/>
    <property type="match status" value="1"/>
</dbReference>
<evidence type="ECO:0000256" key="3">
    <source>
        <dbReference type="ARBA" id="ARBA00022692"/>
    </source>
</evidence>
<dbReference type="InterPro" id="IPR013083">
    <property type="entry name" value="Znf_RING/FYVE/PHD"/>
</dbReference>
<evidence type="ECO:0000259" key="14">
    <source>
        <dbReference type="PROSITE" id="PS51292"/>
    </source>
</evidence>
<feature type="region of interest" description="Disordered" evidence="11">
    <location>
        <begin position="297"/>
        <end position="316"/>
    </location>
</feature>
<keyword evidence="9 12" id="KW-0472">Membrane</keyword>
<keyword evidence="8 12" id="KW-1133">Transmembrane helix</keyword>
<evidence type="ECO:0000259" key="13">
    <source>
        <dbReference type="PROSITE" id="PS50089"/>
    </source>
</evidence>
<dbReference type="AlphaFoldDB" id="A0AAU9I9R5"/>
<dbReference type="InterPro" id="IPR011016">
    <property type="entry name" value="Znf_RING-CH"/>
</dbReference>
<accession>A0AAU9I9R5</accession>
<dbReference type="CDD" id="cd16495">
    <property type="entry name" value="RING_CH-C4HC3_MARCH"/>
    <property type="match status" value="1"/>
</dbReference>
<keyword evidence="16" id="KW-1185">Reference proteome</keyword>
<comment type="subcellular location">
    <subcellularLocation>
        <location evidence="1">Membrane</location>
        <topology evidence="1">Multi-pass membrane protein</topology>
    </subcellularLocation>
</comment>
<feature type="compositionally biased region" description="Polar residues" evidence="11">
    <location>
        <begin position="301"/>
        <end position="316"/>
    </location>
</feature>
<evidence type="ECO:0000256" key="8">
    <source>
        <dbReference type="ARBA" id="ARBA00022989"/>
    </source>
</evidence>
<keyword evidence="4" id="KW-0479">Metal-binding</keyword>
<evidence type="ECO:0000256" key="1">
    <source>
        <dbReference type="ARBA" id="ARBA00004141"/>
    </source>
</evidence>
<feature type="transmembrane region" description="Helical" evidence="12">
    <location>
        <begin position="127"/>
        <end position="153"/>
    </location>
</feature>
<dbReference type="Gene3D" id="3.30.40.10">
    <property type="entry name" value="Zinc/RING finger domain, C3HC4 (zinc finger)"/>
    <property type="match status" value="1"/>
</dbReference>
<evidence type="ECO:0000256" key="11">
    <source>
        <dbReference type="SAM" id="MobiDB-lite"/>
    </source>
</evidence>
<dbReference type="PROSITE" id="PS50089">
    <property type="entry name" value="ZF_RING_2"/>
    <property type="match status" value="1"/>
</dbReference>
<dbReference type="PANTHER" id="PTHR46065">
    <property type="entry name" value="E3 UBIQUITIN-PROTEIN LIGASE MARCH 2/3 FAMILY MEMBER"/>
    <property type="match status" value="1"/>
</dbReference>
<keyword evidence="7" id="KW-0862">Zinc</keyword>
<sequence length="316" mass="36060">MRNSDSLSRADLARRSWRLMSKNNKVLPFYLSSDSSFRSSKNNANAEKLCKICFDSETETHALISPCQCSGSIKYIHQECLKAWLLSKNEDLSSVTCELCKTPYLMTYDICNKCKPQKKWCDPSRTVYTVILFVLFVLVLLTMLLISQNILIFSGKWGDVYKNCLYVVCTFFDTIIFLTLLKVQKESCFESTLTNWKILDYPLEQVENKYLKAENTNMELISSSIYKIPEDIIISGKRVKAPSIFPRLIPIIQGGKLTGYSHALSKSDCFQLEKIKEMALHSEPSSVVNLKSCPDEKRNSCNESVMQNSGEKTFIS</sequence>
<evidence type="ECO:0000313" key="16">
    <source>
        <dbReference type="Proteomes" id="UP001162131"/>
    </source>
</evidence>
<evidence type="ECO:0000256" key="9">
    <source>
        <dbReference type="ARBA" id="ARBA00023136"/>
    </source>
</evidence>
<evidence type="ECO:0000256" key="5">
    <source>
        <dbReference type="ARBA" id="ARBA00022771"/>
    </source>
</evidence>
<keyword evidence="6" id="KW-0833">Ubl conjugation pathway</keyword>
<feature type="transmembrane region" description="Helical" evidence="12">
    <location>
        <begin position="165"/>
        <end position="183"/>
    </location>
</feature>
<evidence type="ECO:0008006" key="17">
    <source>
        <dbReference type="Google" id="ProtNLM"/>
    </source>
</evidence>
<dbReference type="GO" id="GO:0016020">
    <property type="term" value="C:membrane"/>
    <property type="evidence" value="ECO:0007669"/>
    <property type="project" value="UniProtKB-SubCell"/>
</dbReference>
<comment type="caution">
    <text evidence="15">The sequence shown here is derived from an EMBL/GenBank/DDBJ whole genome shotgun (WGS) entry which is preliminary data.</text>
</comment>
<evidence type="ECO:0000313" key="15">
    <source>
        <dbReference type="EMBL" id="CAG9310287.1"/>
    </source>
</evidence>
<evidence type="ECO:0000256" key="7">
    <source>
        <dbReference type="ARBA" id="ARBA00022833"/>
    </source>
</evidence>
<gene>
    <name evidence="15" type="ORF">BSTOLATCC_MIC1140</name>
</gene>
<dbReference type="PROSITE" id="PS51292">
    <property type="entry name" value="ZF_RING_CH"/>
    <property type="match status" value="1"/>
</dbReference>